<evidence type="ECO:0000313" key="3">
    <source>
        <dbReference type="EMBL" id="WFD02174.1"/>
    </source>
</evidence>
<dbReference type="InterPro" id="IPR007461">
    <property type="entry name" value="Ysc84_actin-binding"/>
</dbReference>
<dbReference type="InterPro" id="IPR051702">
    <property type="entry name" value="SH3_domain_YSC84-like"/>
</dbReference>
<gene>
    <name evidence="3" type="ORF">MOBT1_000855</name>
</gene>
<name>A0AAF0E021_9BASI</name>
<sequence length="371" mass="39991">MSSWSAWKDKAWASAKKVETTAWNVMDPVGQWTNRLAGRFGMESFYPMTLDKEIEKCARIVSTFTRRGAGLGDDKVPHEAEKGLKSANTDNDYADRKTQKVAFTIPENLLKDAKGVAVFTVFRTGFAFSGAGGSGVVVTKDENGEWGGPSGILIHTMGWGLVIGADIYDVVLILRNERAVNAFKYPKISVGGELSVAAGPVGNGAMLDSGIEAAPCLSYVKSKGLYFGLQLDGTIILTRTDENARFYNYPDIPVASLLDNKLPRHQLPRECMPLWQALCAGEGRPEHLGTDQIVDGPTPGDQVLTDEDVEALHQEAARQGNTDTKEVPAGGAAPLGDMKEGMSPQPSGSIPPPPPRHPAADDKWLPPPRHP</sequence>
<feature type="region of interest" description="Disordered" evidence="1">
    <location>
        <begin position="317"/>
        <end position="371"/>
    </location>
</feature>
<evidence type="ECO:0000259" key="2">
    <source>
        <dbReference type="Pfam" id="PF04366"/>
    </source>
</evidence>
<feature type="domain" description="Ysc84 actin-binding" evidence="2">
    <location>
        <begin position="155"/>
        <end position="278"/>
    </location>
</feature>
<dbReference type="AlphaFoldDB" id="A0AAF0E021"/>
<reference evidence="3" key="1">
    <citation type="submission" date="2023-03" db="EMBL/GenBank/DDBJ databases">
        <title>Mating type loci evolution in Malassezia.</title>
        <authorList>
            <person name="Coelho M.A."/>
        </authorList>
    </citation>
    <scope>NUCLEOTIDE SEQUENCE</scope>
    <source>
        <strain evidence="3">CBS 7876</strain>
    </source>
</reference>
<dbReference type="EMBL" id="CP119934">
    <property type="protein sequence ID" value="WFD02174.1"/>
    <property type="molecule type" value="Genomic_DNA"/>
</dbReference>
<proteinExistence type="predicted"/>
<dbReference type="CDD" id="cd11524">
    <property type="entry name" value="SYLF"/>
    <property type="match status" value="1"/>
</dbReference>
<protein>
    <recommendedName>
        <fullName evidence="2">Ysc84 actin-binding domain-containing protein</fullName>
    </recommendedName>
</protein>
<dbReference type="Proteomes" id="UP001214603">
    <property type="component" value="Chromosome 1"/>
</dbReference>
<dbReference type="PANTHER" id="PTHR15629">
    <property type="entry name" value="SH3YL1 PROTEIN"/>
    <property type="match status" value="1"/>
</dbReference>
<dbReference type="PANTHER" id="PTHR15629:SF8">
    <property type="entry name" value="DUF500 DOMAIN PROTEIN (AFU_ORTHOLOGUE AFUA_5G07310)"/>
    <property type="match status" value="1"/>
</dbReference>
<accession>A0AAF0E021</accession>
<evidence type="ECO:0000313" key="4">
    <source>
        <dbReference type="Proteomes" id="UP001214603"/>
    </source>
</evidence>
<keyword evidence="4" id="KW-1185">Reference proteome</keyword>
<dbReference type="Pfam" id="PF04366">
    <property type="entry name" value="Ysc84"/>
    <property type="match status" value="1"/>
</dbReference>
<evidence type="ECO:0000256" key="1">
    <source>
        <dbReference type="SAM" id="MobiDB-lite"/>
    </source>
</evidence>
<dbReference type="GO" id="GO:0035091">
    <property type="term" value="F:phosphatidylinositol binding"/>
    <property type="evidence" value="ECO:0007669"/>
    <property type="project" value="TreeGrafter"/>
</dbReference>
<organism evidence="3 4">
    <name type="scientific">Malassezia obtusa</name>
    <dbReference type="NCBI Taxonomy" id="76774"/>
    <lineage>
        <taxon>Eukaryota</taxon>
        <taxon>Fungi</taxon>
        <taxon>Dikarya</taxon>
        <taxon>Basidiomycota</taxon>
        <taxon>Ustilaginomycotina</taxon>
        <taxon>Malasseziomycetes</taxon>
        <taxon>Malasseziales</taxon>
        <taxon>Malasseziaceae</taxon>
        <taxon>Malassezia</taxon>
    </lineage>
</organism>